<accession>A0AAJ6XXG6</accession>
<dbReference type="Proteomes" id="UP000694918">
    <property type="component" value="Unplaced"/>
</dbReference>
<dbReference type="AlphaFoldDB" id="A0AAJ6XXG6"/>
<name>A0AAJ6XXG6_POPEU</name>
<evidence type="ECO:0000313" key="3">
    <source>
        <dbReference type="RefSeq" id="XP_011034838.1"/>
    </source>
</evidence>
<organism evidence="2 3">
    <name type="scientific">Populus euphratica</name>
    <name type="common">Euphrates poplar</name>
    <dbReference type="NCBI Taxonomy" id="75702"/>
    <lineage>
        <taxon>Eukaryota</taxon>
        <taxon>Viridiplantae</taxon>
        <taxon>Streptophyta</taxon>
        <taxon>Embryophyta</taxon>
        <taxon>Tracheophyta</taxon>
        <taxon>Spermatophyta</taxon>
        <taxon>Magnoliopsida</taxon>
        <taxon>eudicotyledons</taxon>
        <taxon>Gunneridae</taxon>
        <taxon>Pentapetalae</taxon>
        <taxon>rosids</taxon>
        <taxon>fabids</taxon>
        <taxon>Malpighiales</taxon>
        <taxon>Salicaceae</taxon>
        <taxon>Saliceae</taxon>
        <taxon>Populus</taxon>
    </lineage>
</organism>
<feature type="chain" id="PRO_5042499225" evidence="1">
    <location>
        <begin position="21"/>
        <end position="198"/>
    </location>
</feature>
<gene>
    <name evidence="3" type="primary">LOC105132826</name>
</gene>
<keyword evidence="2" id="KW-1185">Reference proteome</keyword>
<dbReference type="GeneID" id="105132826"/>
<keyword evidence="1" id="KW-0732">Signal</keyword>
<evidence type="ECO:0000256" key="1">
    <source>
        <dbReference type="SAM" id="SignalP"/>
    </source>
</evidence>
<protein>
    <submittedName>
        <fullName evidence="3">Uncharacterized protein LOC105132826 isoform X1</fullName>
    </submittedName>
</protein>
<reference evidence="3" key="1">
    <citation type="submission" date="2025-08" db="UniProtKB">
        <authorList>
            <consortium name="RefSeq"/>
        </authorList>
    </citation>
    <scope>IDENTIFICATION</scope>
</reference>
<feature type="signal peptide" evidence="1">
    <location>
        <begin position="1"/>
        <end position="20"/>
    </location>
</feature>
<proteinExistence type="predicted"/>
<evidence type="ECO:0000313" key="2">
    <source>
        <dbReference type="Proteomes" id="UP000694918"/>
    </source>
</evidence>
<sequence>MKRSLIFLLLLIIILSQLFSQFCLSDQSNLITKHFNPLLPPAPQLIFVQRKPSLNADDYIGGWRNYIGIEKDYCFSCQCQDGEIRTYKFDNAASKLGIQAFEDITVMLSKDARELVESGGVDLGTFKHLVYITRTDYVLQPYAPNSTEILWNVAFADTEAEFRCQGIQSSFGGVSLNANEDTDVIEWQLPCQMKRLAL</sequence>
<dbReference type="KEGG" id="peu:105132826"/>
<dbReference type="RefSeq" id="XP_011034838.1">
    <property type="nucleotide sequence ID" value="XM_011036536.1"/>
</dbReference>